<feature type="compositionally biased region" description="Pro residues" evidence="1">
    <location>
        <begin position="40"/>
        <end position="51"/>
    </location>
</feature>
<evidence type="ECO:0000256" key="1">
    <source>
        <dbReference type="SAM" id="MobiDB-lite"/>
    </source>
</evidence>
<dbReference type="EMBL" id="BNBC01000019">
    <property type="protein sequence ID" value="GHE82287.1"/>
    <property type="molecule type" value="Genomic_DNA"/>
</dbReference>
<feature type="compositionally biased region" description="Polar residues" evidence="1">
    <location>
        <begin position="1"/>
        <end position="10"/>
    </location>
</feature>
<dbReference type="Pfam" id="PF13811">
    <property type="entry name" value="DUF4186"/>
    <property type="match status" value="1"/>
</dbReference>
<sequence>MLEGGMTTSDPHPRPSGPHPTAADPHPRPSGPHPTAADPHPAPADPHPSPAGPAARSLDERLDAIARQPFRAKFHLRGRDRVTAELRGPATLRWHARDLVARRLAPAAPYKDGKQTPYRGHPVFVAQHATATCCRGCLRKWHGIPEGRQLSRAELAYVVDVICRWIEREVAGG</sequence>
<reference evidence="2" key="1">
    <citation type="journal article" date="2014" name="Int. J. Syst. Evol. Microbiol.">
        <title>Complete genome sequence of Corynebacterium casei LMG S-19264T (=DSM 44701T), isolated from a smear-ripened cheese.</title>
        <authorList>
            <consortium name="US DOE Joint Genome Institute (JGI-PGF)"/>
            <person name="Walter F."/>
            <person name="Albersmeier A."/>
            <person name="Kalinowski J."/>
            <person name="Ruckert C."/>
        </authorList>
    </citation>
    <scope>NUCLEOTIDE SEQUENCE</scope>
    <source>
        <strain evidence="2">JCM 3302</strain>
    </source>
</reference>
<dbReference type="Proteomes" id="UP000641386">
    <property type="component" value="Unassembled WGS sequence"/>
</dbReference>
<protein>
    <recommendedName>
        <fullName evidence="4">DUF4186 domain-containing protein</fullName>
    </recommendedName>
</protein>
<dbReference type="AlphaFoldDB" id="A0A919A0P1"/>
<evidence type="ECO:0000313" key="3">
    <source>
        <dbReference type="Proteomes" id="UP000641386"/>
    </source>
</evidence>
<accession>A0A919A0P1</accession>
<keyword evidence="3" id="KW-1185">Reference proteome</keyword>
<reference evidence="2" key="2">
    <citation type="submission" date="2020-09" db="EMBL/GenBank/DDBJ databases">
        <authorList>
            <person name="Sun Q."/>
            <person name="Ohkuma M."/>
        </authorList>
    </citation>
    <scope>NUCLEOTIDE SEQUENCE</scope>
    <source>
        <strain evidence="2">JCM 3302</strain>
    </source>
</reference>
<feature type="region of interest" description="Disordered" evidence="1">
    <location>
        <begin position="1"/>
        <end position="55"/>
    </location>
</feature>
<proteinExistence type="predicted"/>
<name>A0A919A0P1_9ACTN</name>
<gene>
    <name evidence="2" type="ORF">GCM10014715_42640</name>
</gene>
<comment type="caution">
    <text evidence="2">The sequence shown here is derived from an EMBL/GenBank/DDBJ whole genome shotgun (WGS) entry which is preliminary data.</text>
</comment>
<dbReference type="InterPro" id="IPR020378">
    <property type="entry name" value="DUF4186"/>
</dbReference>
<evidence type="ECO:0000313" key="2">
    <source>
        <dbReference type="EMBL" id="GHE82287.1"/>
    </source>
</evidence>
<organism evidence="2 3">
    <name type="scientific">Streptomyces spiralis</name>
    <dbReference type="NCBI Taxonomy" id="66376"/>
    <lineage>
        <taxon>Bacteria</taxon>
        <taxon>Bacillati</taxon>
        <taxon>Actinomycetota</taxon>
        <taxon>Actinomycetes</taxon>
        <taxon>Kitasatosporales</taxon>
        <taxon>Streptomycetaceae</taxon>
        <taxon>Streptomyces</taxon>
    </lineage>
</organism>
<evidence type="ECO:0008006" key="4">
    <source>
        <dbReference type="Google" id="ProtNLM"/>
    </source>
</evidence>